<sequence>MIQAAPNNEFWGYERESGGAGVRNKVLILPMDRFSNQIAWAVENVVAGVARFITPGDMGKHSKDRDRLFRVVAGLACNPNVHSVLLIGVRADFNYPETRLARVVEFLEQRGKRFEVVMASEHGGMGQATLTAQKIARKMVREAALQRRVPVPLSNLTIGIKCGISDGTSGIAGNPALGAAMDCLVDAGGTVIFSETTEIIGAEAILAERAVDDETRRRILDMVARTEAQARSVGEDIRSINPIPSNIRAGISTLEEKSLGAIAKGGTSTLQGALEYATQPRGNGLHFMDGWMAAHTLIPGLAAAGAQITVFQSGGGDMPFDPPVPAVNPGVVAPTFFMSGNPNLAEKLEIGLDFNSSAVLTGERTLPEIGAEILHALIETASGRLTWGETTNFKDATEVWFDGPFF</sequence>
<dbReference type="Proteomes" id="UP000032866">
    <property type="component" value="Chromosome 2"/>
</dbReference>
<name>A0A9W3K4S8_BURCE</name>
<comment type="similarity">
    <text evidence="1">Belongs to the UxaA family.</text>
</comment>
<dbReference type="Pfam" id="PF04295">
    <property type="entry name" value="GD_AH_second"/>
    <property type="match status" value="1"/>
</dbReference>
<keyword evidence="5" id="KW-0378">Hydrolase</keyword>
<evidence type="ECO:0000259" key="3">
    <source>
        <dbReference type="Pfam" id="PF04295"/>
    </source>
</evidence>
<proteinExistence type="inferred from homology"/>
<dbReference type="InterPro" id="IPR048332">
    <property type="entry name" value="GD_AH_C"/>
</dbReference>
<dbReference type="InterPro" id="IPR052172">
    <property type="entry name" value="UxaA_altronate/galactarate_dh"/>
</dbReference>
<accession>A0A9W3K4S8</accession>
<evidence type="ECO:0000259" key="4">
    <source>
        <dbReference type="Pfam" id="PF20629"/>
    </source>
</evidence>
<dbReference type="GO" id="GO:0016829">
    <property type="term" value="F:lyase activity"/>
    <property type="evidence" value="ECO:0007669"/>
    <property type="project" value="UniProtKB-KW"/>
</dbReference>
<evidence type="ECO:0000313" key="5">
    <source>
        <dbReference type="EMBL" id="AFQ51074.1"/>
    </source>
</evidence>
<evidence type="ECO:0000256" key="2">
    <source>
        <dbReference type="ARBA" id="ARBA00023239"/>
    </source>
</evidence>
<evidence type="ECO:0000313" key="6">
    <source>
        <dbReference type="Proteomes" id="UP000032866"/>
    </source>
</evidence>
<dbReference type="InterPro" id="IPR007392">
    <property type="entry name" value="GD_AH_second"/>
</dbReference>
<dbReference type="PANTHER" id="PTHR30536:SF5">
    <property type="entry name" value="ALTRONATE DEHYDRATASE"/>
    <property type="match status" value="1"/>
</dbReference>
<reference evidence="5 6" key="1">
    <citation type="journal article" date="2012" name="J. Bacteriol.">
        <title>Complete Genome Sequence of Burkholderia sp. Strain GG4, a Betaproteobacterium That Reduces 3-Oxo-N-Acylhomoserine Lactones and Produces Different N-Acylhomoserine Lactones.</title>
        <authorList>
            <person name="Hong K.W."/>
            <person name="Koh C.L."/>
            <person name="Sam C.K."/>
            <person name="Yin W.F."/>
            <person name="Chan K.G."/>
        </authorList>
    </citation>
    <scope>NUCLEOTIDE SEQUENCE [LARGE SCALE GENOMIC DNA]</scope>
    <source>
        <strain evidence="5 6">GG4</strain>
    </source>
</reference>
<gene>
    <name evidence="5" type="ORF">GEM_4684</name>
</gene>
<feature type="domain" description="D-galactarate/Altronate dehydratase C-terminal" evidence="4">
    <location>
        <begin position="153"/>
        <end position="396"/>
    </location>
</feature>
<feature type="domain" description="D-galactarate/Altronate dehydratase second" evidence="3">
    <location>
        <begin position="12"/>
        <end position="143"/>
    </location>
</feature>
<dbReference type="EMBL" id="CP003775">
    <property type="protein sequence ID" value="AFQ51074.1"/>
    <property type="molecule type" value="Genomic_DNA"/>
</dbReference>
<organism evidence="5 6">
    <name type="scientific">Burkholderia cepacia GG4</name>
    <dbReference type="NCBI Taxonomy" id="1009846"/>
    <lineage>
        <taxon>Bacteria</taxon>
        <taxon>Pseudomonadati</taxon>
        <taxon>Pseudomonadota</taxon>
        <taxon>Betaproteobacteria</taxon>
        <taxon>Burkholderiales</taxon>
        <taxon>Burkholderiaceae</taxon>
        <taxon>Burkholderia</taxon>
        <taxon>Burkholderia cepacia complex</taxon>
    </lineage>
</organism>
<dbReference type="PANTHER" id="PTHR30536">
    <property type="entry name" value="ALTRONATE/GALACTARATE DEHYDRATASE"/>
    <property type="match status" value="1"/>
</dbReference>
<dbReference type="KEGG" id="bct:GEM_4684"/>
<protein>
    <submittedName>
        <fullName evidence="5">D-galactarate dehydratase/Altronate hydrolase domain-containing protein</fullName>
    </submittedName>
</protein>
<dbReference type="GO" id="GO:0016787">
    <property type="term" value="F:hydrolase activity"/>
    <property type="evidence" value="ECO:0007669"/>
    <property type="project" value="UniProtKB-KW"/>
</dbReference>
<dbReference type="RefSeq" id="WP_014899837.1">
    <property type="nucleotide sequence ID" value="NC_018514.1"/>
</dbReference>
<dbReference type="Pfam" id="PF20629">
    <property type="entry name" value="GD_AH_C"/>
    <property type="match status" value="1"/>
</dbReference>
<keyword evidence="2" id="KW-0456">Lyase</keyword>
<dbReference type="AlphaFoldDB" id="A0A9W3K4S8"/>
<evidence type="ECO:0000256" key="1">
    <source>
        <dbReference type="ARBA" id="ARBA00010986"/>
    </source>
</evidence>
<dbReference type="GO" id="GO:0019698">
    <property type="term" value="P:D-galacturonate catabolic process"/>
    <property type="evidence" value="ECO:0007669"/>
    <property type="project" value="TreeGrafter"/>
</dbReference>